<reference evidence="2 3" key="1">
    <citation type="journal article" date="2013" name="BMC Genomics">
        <title>Genomics-driven discovery of the pneumocandin biosynthetic gene cluster in the fungus Glarea lozoyensis.</title>
        <authorList>
            <person name="Chen L."/>
            <person name="Yue Q."/>
            <person name="Zhang X."/>
            <person name="Xiang M."/>
            <person name="Wang C."/>
            <person name="Li S."/>
            <person name="Che Y."/>
            <person name="Ortiz-Lopez F.J."/>
            <person name="Bills G.F."/>
            <person name="Liu X."/>
            <person name="An Z."/>
        </authorList>
    </citation>
    <scope>NUCLEOTIDE SEQUENCE [LARGE SCALE GENOMIC DNA]</scope>
    <source>
        <strain evidence="3">ATCC 20868 / MF5171</strain>
    </source>
</reference>
<dbReference type="Proteomes" id="UP000016922">
    <property type="component" value="Unassembled WGS sequence"/>
</dbReference>
<evidence type="ECO:0000313" key="2">
    <source>
        <dbReference type="EMBL" id="EPE26470.1"/>
    </source>
</evidence>
<dbReference type="OrthoDB" id="10005335at2759"/>
<dbReference type="HOGENOM" id="CLU_054812_0_0_1"/>
<dbReference type="eggNOG" id="ENOG502S6SR">
    <property type="taxonomic scope" value="Eukaryota"/>
</dbReference>
<organism evidence="2 3">
    <name type="scientific">Glarea lozoyensis (strain ATCC 20868 / MF5171)</name>
    <dbReference type="NCBI Taxonomy" id="1116229"/>
    <lineage>
        <taxon>Eukaryota</taxon>
        <taxon>Fungi</taxon>
        <taxon>Dikarya</taxon>
        <taxon>Ascomycota</taxon>
        <taxon>Pezizomycotina</taxon>
        <taxon>Leotiomycetes</taxon>
        <taxon>Helotiales</taxon>
        <taxon>Helotiaceae</taxon>
        <taxon>Glarea</taxon>
    </lineage>
</organism>
<dbReference type="SUPFAM" id="SSF56091">
    <property type="entry name" value="DNA ligase/mRNA capping enzyme, catalytic domain"/>
    <property type="match status" value="1"/>
</dbReference>
<dbReference type="AlphaFoldDB" id="S3CL29"/>
<keyword evidence="2" id="KW-0436">Ligase</keyword>
<accession>S3CL29</accession>
<sequence length="381" mass="43558">MAVEITEPTADFNIEVGEESAPHEPSTLFPKIGGNMNEFVQNYHFHTKHISTVGHNALIDTKANTIVPLIGTVKLHGTHADLVVYSNDKILIQSRNLQELTAEHDNLDTYKMLAPLRPEILKLRDRYHARFKELNPTTPIEDSHPTIIAGEWVGPKIQKRVALAQLEKRVFVILCVSINNKWLSDMPYQDIHDEENGFYNVSKGGFYHNYIDINDHEGSKKRLQIPTLEVEKECPFTKTFNISGMGEGIVWKTYHPLGADAKFWIKTKGHLHRVTDHDKITEHDAKQSQKEKVGSFVEATVTENRLVQGWDYMAEMGHVRDKMGVQVFIGWVYGDIMEEERSLLAEMELVEFDVRNRIGGAAARWYLEKLKTWNAGEEEGL</sequence>
<protein>
    <submittedName>
        <fullName evidence="2">DNA ligase/mRNA capping enzyme, catalytic</fullName>
    </submittedName>
</protein>
<proteinExistence type="predicted"/>
<dbReference type="GeneID" id="19461440"/>
<dbReference type="KEGG" id="glz:GLAREA_02383"/>
<evidence type="ECO:0000259" key="1">
    <source>
        <dbReference type="Pfam" id="PF09414"/>
    </source>
</evidence>
<keyword evidence="3" id="KW-1185">Reference proteome</keyword>
<dbReference type="OMA" id="AKIAKPW"/>
<gene>
    <name evidence="2" type="ORF">GLAREA_02383</name>
</gene>
<dbReference type="GO" id="GO:0016874">
    <property type="term" value="F:ligase activity"/>
    <property type="evidence" value="ECO:0007669"/>
    <property type="project" value="UniProtKB-KW"/>
</dbReference>
<dbReference type="Pfam" id="PF09414">
    <property type="entry name" value="RNA_ligase"/>
    <property type="match status" value="1"/>
</dbReference>
<dbReference type="RefSeq" id="XP_008085660.1">
    <property type="nucleotide sequence ID" value="XM_008087469.1"/>
</dbReference>
<feature type="domain" description="RNA ligase" evidence="1">
    <location>
        <begin position="69"/>
        <end position="267"/>
    </location>
</feature>
<name>S3CL29_GLAL2</name>
<dbReference type="InterPro" id="IPR021122">
    <property type="entry name" value="RNA_ligase_dom_REL/Rnl2"/>
</dbReference>
<evidence type="ECO:0000313" key="3">
    <source>
        <dbReference type="Proteomes" id="UP000016922"/>
    </source>
</evidence>
<dbReference type="EMBL" id="KE145370">
    <property type="protein sequence ID" value="EPE26470.1"/>
    <property type="molecule type" value="Genomic_DNA"/>
</dbReference>